<accession>A0A6S6SRF9</accession>
<dbReference type="InterPro" id="IPR025528">
    <property type="entry name" value="BrnA_antitoxin"/>
</dbReference>
<dbReference type="EMBL" id="CACVAY010000059">
    <property type="protein sequence ID" value="CAA6813019.1"/>
    <property type="molecule type" value="Genomic_DNA"/>
</dbReference>
<dbReference type="AlphaFoldDB" id="A0A6S6SRF9"/>
<organism evidence="1">
    <name type="scientific">uncultured Thiotrichaceae bacterium</name>
    <dbReference type="NCBI Taxonomy" id="298394"/>
    <lineage>
        <taxon>Bacteria</taxon>
        <taxon>Pseudomonadati</taxon>
        <taxon>Pseudomonadota</taxon>
        <taxon>Gammaproteobacteria</taxon>
        <taxon>Thiotrichales</taxon>
        <taxon>Thiotrichaceae</taxon>
        <taxon>environmental samples</taxon>
    </lineage>
</organism>
<proteinExistence type="predicted"/>
<gene>
    <name evidence="1" type="ORF">HELGO_WM38157</name>
</gene>
<dbReference type="Pfam" id="PF14384">
    <property type="entry name" value="BrnA_antitoxin"/>
    <property type="match status" value="1"/>
</dbReference>
<sequence>MKKEYDLSKLKSRKNPYASKLKKSVTMRLSEDIIGYFKDMSVESGVPYQSLINLYLRDCVLHHRKVDISWNDNKDA</sequence>
<evidence type="ECO:0000313" key="1">
    <source>
        <dbReference type="EMBL" id="CAA6813019.1"/>
    </source>
</evidence>
<reference evidence="1" key="1">
    <citation type="submission" date="2020-01" db="EMBL/GenBank/DDBJ databases">
        <authorList>
            <person name="Meier V. D."/>
            <person name="Meier V D."/>
        </authorList>
    </citation>
    <scope>NUCLEOTIDE SEQUENCE</scope>
    <source>
        <strain evidence="1">HLG_WM_MAG_07</strain>
    </source>
</reference>
<protein>
    <submittedName>
        <fullName evidence="1">Antitoxin</fullName>
    </submittedName>
</protein>
<name>A0A6S6SRF9_9GAMM</name>